<sequence length="519" mass="56886">MLRYRPIVRILTHRSYSSGAAGNDGNPGGSDSVDEDKHPIRRTFRILGNDMRKVKEFFVPKDPIAENTSQRILTQSKFNFEGDKGPDPSQLDEFQTHCDVLIIGGGGVGSSIAYWLKEKARDGLNVVVVEKDETYAQSATRVSVGGLCQQFSLPENIQMSLFAADFLRNAKENFGSAVPLNFTPQGHLLLAGEEGAESLKNASQLQNELGARNELLTPDRLAARFPWLNTKGVALGCHGIEKEGWFNSWALLTNFRRSAGGHGAHFVNGEVVDFDFQEQPDITVSGDNSANEGCFDGLDKAVIQLPDGTRRTCKFALCVIAAGANSGNVGRLARIGTGAGMLRVPLPIDARKRYMYAITTQAQNAPGMAMPITIDSNGTFIRRDGLGGNYICGHNSDSQIDPNSNNCLVDPQYFEQHIRPALVERVPAFEAVTVVDSWAGLYEHNVYDENGIVGPHPYYHNLYIATGFSGHGIQQSVAVGRAICELIMDGQFRTIDLSRLSFDRLIVDRPMYELNNVLS</sequence>
<dbReference type="SUPFAM" id="SSF51905">
    <property type="entry name" value="FAD/NAD(P)-binding domain"/>
    <property type="match status" value="1"/>
</dbReference>
<gene>
    <name evidence="3" type="ORF">DGUA_6G004860</name>
</gene>
<dbReference type="EMBL" id="OUUW01000010">
    <property type="protein sequence ID" value="SPP86216.1"/>
    <property type="molecule type" value="Genomic_DNA"/>
</dbReference>
<proteinExistence type="predicted"/>
<dbReference type="STRING" id="7266.A0A3B0KKA3"/>
<keyword evidence="4" id="KW-1185">Reference proteome</keyword>
<evidence type="ECO:0000256" key="1">
    <source>
        <dbReference type="SAM" id="MobiDB-lite"/>
    </source>
</evidence>
<reference evidence="4" key="1">
    <citation type="submission" date="2018-01" db="EMBL/GenBank/DDBJ databases">
        <authorList>
            <person name="Alioto T."/>
            <person name="Alioto T."/>
        </authorList>
    </citation>
    <scope>NUCLEOTIDE SEQUENCE [LARGE SCALE GENOMIC DNA]</scope>
</reference>
<dbReference type="GO" id="GO:0032981">
    <property type="term" value="P:mitochondrial respiratory chain complex I assembly"/>
    <property type="evidence" value="ECO:0007669"/>
    <property type="project" value="TreeGrafter"/>
</dbReference>
<name>A0A3B0KKA3_DROGU</name>
<dbReference type="GO" id="GO:0000502">
    <property type="term" value="C:proteasome complex"/>
    <property type="evidence" value="ECO:0007669"/>
    <property type="project" value="UniProtKB-KW"/>
</dbReference>
<dbReference type="OMA" id="IMDGQFR"/>
<dbReference type="Gene3D" id="3.50.50.60">
    <property type="entry name" value="FAD/NAD(P)-binding domain"/>
    <property type="match status" value="1"/>
</dbReference>
<feature type="domain" description="FAD dependent oxidoreductase" evidence="2">
    <location>
        <begin position="99"/>
        <end position="486"/>
    </location>
</feature>
<dbReference type="InterPro" id="IPR036188">
    <property type="entry name" value="FAD/NAD-bd_sf"/>
</dbReference>
<feature type="region of interest" description="Disordered" evidence="1">
    <location>
        <begin position="18"/>
        <end position="38"/>
    </location>
</feature>
<organism evidence="3 4">
    <name type="scientific">Drosophila guanche</name>
    <name type="common">Fruit fly</name>
    <dbReference type="NCBI Taxonomy" id="7266"/>
    <lineage>
        <taxon>Eukaryota</taxon>
        <taxon>Metazoa</taxon>
        <taxon>Ecdysozoa</taxon>
        <taxon>Arthropoda</taxon>
        <taxon>Hexapoda</taxon>
        <taxon>Insecta</taxon>
        <taxon>Pterygota</taxon>
        <taxon>Neoptera</taxon>
        <taxon>Endopterygota</taxon>
        <taxon>Diptera</taxon>
        <taxon>Brachycera</taxon>
        <taxon>Muscomorpha</taxon>
        <taxon>Ephydroidea</taxon>
        <taxon>Drosophilidae</taxon>
        <taxon>Drosophila</taxon>
        <taxon>Sophophora</taxon>
    </lineage>
</organism>
<accession>A0A3B0KKA3</accession>
<dbReference type="PANTHER" id="PTHR13847">
    <property type="entry name" value="SARCOSINE DEHYDROGENASE-RELATED"/>
    <property type="match status" value="1"/>
</dbReference>
<evidence type="ECO:0000313" key="4">
    <source>
        <dbReference type="Proteomes" id="UP000268350"/>
    </source>
</evidence>
<dbReference type="InterPro" id="IPR006076">
    <property type="entry name" value="FAD-dep_OxRdtase"/>
</dbReference>
<evidence type="ECO:0000313" key="3">
    <source>
        <dbReference type="EMBL" id="SPP86216.1"/>
    </source>
</evidence>
<dbReference type="Proteomes" id="UP000268350">
    <property type="component" value="Unassembled WGS sequence"/>
</dbReference>
<dbReference type="OrthoDB" id="424974at2759"/>
<dbReference type="GO" id="GO:0005739">
    <property type="term" value="C:mitochondrion"/>
    <property type="evidence" value="ECO:0007669"/>
    <property type="project" value="GOC"/>
</dbReference>
<dbReference type="AlphaFoldDB" id="A0A3B0KKA3"/>
<dbReference type="Pfam" id="PF01266">
    <property type="entry name" value="DAO"/>
    <property type="match status" value="1"/>
</dbReference>
<dbReference type="Gene3D" id="3.30.9.10">
    <property type="entry name" value="D-Amino Acid Oxidase, subunit A, domain 2"/>
    <property type="match status" value="1"/>
</dbReference>
<evidence type="ECO:0000259" key="2">
    <source>
        <dbReference type="Pfam" id="PF01266"/>
    </source>
</evidence>
<keyword evidence="3" id="KW-0647">Proteasome</keyword>
<dbReference type="PANTHER" id="PTHR13847:SF282">
    <property type="entry name" value="LETHAL (2) 37BB"/>
    <property type="match status" value="1"/>
</dbReference>
<protein>
    <submittedName>
        <fullName evidence="3">Blast:Probable 26S proteasome non-ATPase regulatory subunit 3</fullName>
    </submittedName>
</protein>